<dbReference type="EMBL" id="LMWP01000016">
    <property type="protein sequence ID" value="KUN27829.1"/>
    <property type="molecule type" value="Genomic_DNA"/>
</dbReference>
<feature type="region of interest" description="Disordered" evidence="1">
    <location>
        <begin position="52"/>
        <end position="81"/>
    </location>
</feature>
<name>A0A101QD96_STRCK</name>
<evidence type="ECO:0000256" key="1">
    <source>
        <dbReference type="SAM" id="MobiDB-lite"/>
    </source>
</evidence>
<proteinExistence type="predicted"/>
<keyword evidence="3" id="KW-1185">Reference proteome</keyword>
<protein>
    <submittedName>
        <fullName evidence="2">Uncharacterized protein</fullName>
    </submittedName>
</protein>
<dbReference type="AlphaFoldDB" id="A0A101QD96"/>
<dbReference type="Proteomes" id="UP000053398">
    <property type="component" value="Unassembled WGS sequence"/>
</dbReference>
<comment type="caution">
    <text evidence="2">The sequence shown here is derived from an EMBL/GenBank/DDBJ whole genome shotgun (WGS) entry which is preliminary data.</text>
</comment>
<evidence type="ECO:0000313" key="3">
    <source>
        <dbReference type="Proteomes" id="UP000053398"/>
    </source>
</evidence>
<sequence length="81" mass="8197">MYLGVHEPRLVAAVRVGDGRPGPARCGPRHVRRSTHRAAHDRLAPVVGAVAAGAPEPSTGGAPDARVQGAHAPAAEARQGA</sequence>
<accession>A0A101QD96</accession>
<gene>
    <name evidence="2" type="ORF">AQJ11_14550</name>
</gene>
<evidence type="ECO:0000313" key="2">
    <source>
        <dbReference type="EMBL" id="KUN27829.1"/>
    </source>
</evidence>
<organism evidence="2 3">
    <name type="scientific">Streptomyces corchorusii</name>
    <name type="common">Streptomyces chibaensis</name>
    <dbReference type="NCBI Taxonomy" id="1903"/>
    <lineage>
        <taxon>Bacteria</taxon>
        <taxon>Bacillati</taxon>
        <taxon>Actinomycetota</taxon>
        <taxon>Actinomycetes</taxon>
        <taxon>Kitasatosporales</taxon>
        <taxon>Streptomycetaceae</taxon>
        <taxon>Streptomyces</taxon>
    </lineage>
</organism>
<reference evidence="2 3" key="1">
    <citation type="submission" date="2015-10" db="EMBL/GenBank/DDBJ databases">
        <title>Draft genome sequence of Streptomyces corchorusii DSM 40340, type strain for the species Streptomyces corchorusii.</title>
        <authorList>
            <person name="Ruckert C."/>
            <person name="Winkler A."/>
            <person name="Kalinowski J."/>
            <person name="Kampfer P."/>
            <person name="Glaeser S."/>
        </authorList>
    </citation>
    <scope>NUCLEOTIDE SEQUENCE [LARGE SCALE GENOMIC DNA]</scope>
    <source>
        <strain evidence="2 3">DSM 40340</strain>
    </source>
</reference>